<dbReference type="InterPro" id="IPR023753">
    <property type="entry name" value="FAD/NAD-binding_dom"/>
</dbReference>
<dbReference type="Proteomes" id="UP000190811">
    <property type="component" value="Chromosome"/>
</dbReference>
<dbReference type="PROSITE" id="PS00076">
    <property type="entry name" value="PYRIDINE_REDOX_1"/>
    <property type="match status" value="1"/>
</dbReference>
<protein>
    <submittedName>
        <fullName evidence="9">Pyridine nucleotide-disulfide oxidoreductase</fullName>
    </submittedName>
</protein>
<keyword evidence="4" id="KW-0274">FAD</keyword>
<comment type="cofactor">
    <cofactor evidence="1">
        <name>FAD</name>
        <dbReference type="ChEBI" id="CHEBI:57692"/>
    </cofactor>
</comment>
<reference evidence="10" key="1">
    <citation type="journal article" date="2017" name="Genome Biol. Evol.">
        <title>Evolutionary Dynamics of Pathoadaptation Revealed by Three Independent Acquisitions of the VirB/D4 Type IV Secretion System in Bartonella.</title>
        <authorList>
            <person name="Harms A."/>
            <person name="Segers F.H."/>
            <person name="Quebatte M."/>
            <person name="Mistl C."/>
            <person name="Manfredi P."/>
            <person name="Korner J."/>
            <person name="Chomel B.B."/>
            <person name="Kosoy M."/>
            <person name="Maruyama S."/>
            <person name="Engel P."/>
            <person name="Dehio C."/>
        </authorList>
    </citation>
    <scope>NUCLEOTIDE SEQUENCE [LARGE SCALE GENOMIC DNA]</scope>
    <source>
        <strain evidence="10">R1</strain>
    </source>
</reference>
<dbReference type="GO" id="GO:0050660">
    <property type="term" value="F:flavin adenine dinucleotide binding"/>
    <property type="evidence" value="ECO:0007669"/>
    <property type="project" value="TreeGrafter"/>
</dbReference>
<dbReference type="InterPro" id="IPR012999">
    <property type="entry name" value="Pyr_OxRdtase_I_AS"/>
</dbReference>
<dbReference type="Pfam" id="PF07992">
    <property type="entry name" value="Pyr_redox_2"/>
    <property type="match status" value="1"/>
</dbReference>
<sequence length="210" mass="23197">MSYDVVVIGAGPGGYVAAIKAAQLGLKVAIVEKRATLGGTCLNVGCIPSKALLHASEVFAETQHGFEELGVSVSKPKLNLKKMMEHKETVITANTSGISFLMKKNKIDTFFGTAKILNAGQIEITAKDGSQQTIATKILLLLQVQIARVFQVSMLKLMKRLLYLPQEHLRLKKFQHVWLLWAQVLLAQNLVQCGAVWVQRLLLLNFLIKF</sequence>
<evidence type="ECO:0000256" key="5">
    <source>
        <dbReference type="ARBA" id="ARBA00023002"/>
    </source>
</evidence>
<evidence type="ECO:0000313" key="9">
    <source>
        <dbReference type="EMBL" id="AQX31494.1"/>
    </source>
</evidence>
<feature type="domain" description="FAD/NAD(P)-binding" evidence="8">
    <location>
        <begin position="3"/>
        <end position="139"/>
    </location>
</feature>
<keyword evidence="3" id="KW-0285">Flavoprotein</keyword>
<dbReference type="PANTHER" id="PTHR22912">
    <property type="entry name" value="DISULFIDE OXIDOREDUCTASE"/>
    <property type="match status" value="1"/>
</dbReference>
<keyword evidence="7" id="KW-0676">Redox-active center</keyword>
<dbReference type="InterPro" id="IPR050151">
    <property type="entry name" value="Class-I_Pyr_Nuc-Dis_Oxidored"/>
</dbReference>
<dbReference type="PRINTS" id="PR00411">
    <property type="entry name" value="PNDRDTASEI"/>
</dbReference>
<name>A0A1S6XSB2_BARSR</name>
<gene>
    <name evidence="9" type="ORF">BscR1v2_015910</name>
</gene>
<dbReference type="PANTHER" id="PTHR22912:SF151">
    <property type="entry name" value="DIHYDROLIPOYL DEHYDROGENASE, MITOCHONDRIAL"/>
    <property type="match status" value="1"/>
</dbReference>
<dbReference type="InterPro" id="IPR036188">
    <property type="entry name" value="FAD/NAD-bd_sf"/>
</dbReference>
<dbReference type="AlphaFoldDB" id="A0A1S6XSB2"/>
<dbReference type="STRING" id="687861.BscR1v2_015910"/>
<keyword evidence="6" id="KW-1015">Disulfide bond</keyword>
<evidence type="ECO:0000256" key="2">
    <source>
        <dbReference type="ARBA" id="ARBA00007532"/>
    </source>
</evidence>
<dbReference type="SUPFAM" id="SSF51905">
    <property type="entry name" value="FAD/NAD(P)-binding domain"/>
    <property type="match status" value="1"/>
</dbReference>
<dbReference type="EMBL" id="CP019789">
    <property type="protein sequence ID" value="AQX31494.1"/>
    <property type="molecule type" value="Genomic_DNA"/>
</dbReference>
<evidence type="ECO:0000256" key="6">
    <source>
        <dbReference type="ARBA" id="ARBA00023157"/>
    </source>
</evidence>
<keyword evidence="5" id="KW-0560">Oxidoreductase</keyword>
<evidence type="ECO:0000256" key="3">
    <source>
        <dbReference type="ARBA" id="ARBA00022630"/>
    </source>
</evidence>
<proteinExistence type="inferred from homology"/>
<evidence type="ECO:0000259" key="8">
    <source>
        <dbReference type="Pfam" id="PF07992"/>
    </source>
</evidence>
<evidence type="ECO:0000256" key="4">
    <source>
        <dbReference type="ARBA" id="ARBA00022827"/>
    </source>
</evidence>
<comment type="similarity">
    <text evidence="2">Belongs to the class-I pyridine nucleotide-disulfide oxidoreductase family.</text>
</comment>
<accession>A0A1S6XSB2</accession>
<evidence type="ECO:0000256" key="7">
    <source>
        <dbReference type="ARBA" id="ARBA00023284"/>
    </source>
</evidence>
<evidence type="ECO:0000313" key="10">
    <source>
        <dbReference type="Proteomes" id="UP000190811"/>
    </source>
</evidence>
<dbReference type="GO" id="GO:0006103">
    <property type="term" value="P:2-oxoglutarate metabolic process"/>
    <property type="evidence" value="ECO:0007669"/>
    <property type="project" value="TreeGrafter"/>
</dbReference>
<dbReference type="Gene3D" id="3.50.50.60">
    <property type="entry name" value="FAD/NAD(P)-binding domain"/>
    <property type="match status" value="1"/>
</dbReference>
<dbReference type="GO" id="GO:0004148">
    <property type="term" value="F:dihydrolipoyl dehydrogenase (NADH) activity"/>
    <property type="evidence" value="ECO:0007669"/>
    <property type="project" value="TreeGrafter"/>
</dbReference>
<organism evidence="9 10">
    <name type="scientific">Bartonella schoenbuchensis (strain DSM 13525 / NCTC 13165 / R1)</name>
    <dbReference type="NCBI Taxonomy" id="687861"/>
    <lineage>
        <taxon>Bacteria</taxon>
        <taxon>Pseudomonadati</taxon>
        <taxon>Pseudomonadota</taxon>
        <taxon>Alphaproteobacteria</taxon>
        <taxon>Hyphomicrobiales</taxon>
        <taxon>Bartonellaceae</taxon>
        <taxon>Bartonella</taxon>
    </lineage>
</organism>
<evidence type="ECO:0000256" key="1">
    <source>
        <dbReference type="ARBA" id="ARBA00001974"/>
    </source>
</evidence>